<reference evidence="6" key="2">
    <citation type="submission" date="2024-03" db="EMBL/GenBank/DDBJ databases">
        <title>The Genome Sequence of Enterococcus sp. DIV0205d.</title>
        <authorList>
            <consortium name="The Broad Institute Genomics Platform"/>
            <consortium name="The Broad Institute Microbial Omics Core"/>
            <consortium name="The Broad Institute Genomic Center for Infectious Diseases"/>
            <person name="Earl A."/>
            <person name="Manson A."/>
            <person name="Gilmore M."/>
            <person name="Schwartman J."/>
            <person name="Shea T."/>
            <person name="Abouelleil A."/>
            <person name="Cao P."/>
            <person name="Chapman S."/>
            <person name="Cusick C."/>
            <person name="Young S."/>
            <person name="Neafsey D."/>
            <person name="Nusbaum C."/>
            <person name="Birren B."/>
        </authorList>
    </citation>
    <scope>NUCLEOTIDE SEQUENCE</scope>
    <source>
        <strain evidence="6">7F3_DIV0205</strain>
    </source>
</reference>
<evidence type="ECO:0000259" key="5">
    <source>
        <dbReference type="PROSITE" id="PS51918"/>
    </source>
</evidence>
<dbReference type="SFLD" id="SFLDG01067">
    <property type="entry name" value="SPASM/twitch_domain_containing"/>
    <property type="match status" value="1"/>
</dbReference>
<sequence>MYYFLKNSARIQISLDKYYLSFIESNTKCIVELNKSGFEILSLCNGKNTLDMIINQLYKRYPAEDTAIFIKEFLQTFENSKVVEKKAERYSGQNQVIYGTNEYYCPVSIMLELTNYCPLDCLHCYLGKKKNQHMGKNDLIKILESITSLGVQYIQLTGGEVLTYPHLEYAIDYLVSNHVQVNISTSGIIVNDNIIETVSKIKNTGGIIRVSLDGLPEYHNKIRQNKKSFQNATEFLKRIMTKKIPCEVATCIIDQNKEDIFELVKFTKELGVHKHAFELVYLQGNAQNNNIESNYRYRDFEILLEELSEEYDDKKFSISKAEECHEATNCGAGYKTYKISYDMKVTPCITMNYELGDLTESTFSEIISKHYESFQNLQAPCKMVCGDCELVKHCEMCMSKALQYKDSVKNCSWFKSQNVLVDKEQTYVKN</sequence>
<organism evidence="6 7">
    <name type="scientific">Candidatus Enterococcus palustris</name>
    <dbReference type="NCBI Taxonomy" id="1834189"/>
    <lineage>
        <taxon>Bacteria</taxon>
        <taxon>Bacillati</taxon>
        <taxon>Bacillota</taxon>
        <taxon>Bacilli</taxon>
        <taxon>Lactobacillales</taxon>
        <taxon>Enterococcaceae</taxon>
        <taxon>Enterococcus</taxon>
    </lineage>
</organism>
<keyword evidence="3" id="KW-0408">Iron</keyword>
<dbReference type="InterPro" id="IPR008792">
    <property type="entry name" value="PQQD"/>
</dbReference>
<evidence type="ECO:0000256" key="1">
    <source>
        <dbReference type="ARBA" id="ARBA00022691"/>
    </source>
</evidence>
<dbReference type="Pfam" id="PF05402">
    <property type="entry name" value="PqqD"/>
    <property type="match status" value="1"/>
</dbReference>
<dbReference type="Gene3D" id="3.20.20.70">
    <property type="entry name" value="Aldolase class I"/>
    <property type="match status" value="1"/>
</dbReference>
<dbReference type="InterPro" id="IPR007197">
    <property type="entry name" value="rSAM"/>
</dbReference>
<dbReference type="InterPro" id="IPR013785">
    <property type="entry name" value="Aldolase_TIM"/>
</dbReference>
<dbReference type="SUPFAM" id="SSF102114">
    <property type="entry name" value="Radical SAM enzymes"/>
    <property type="match status" value="1"/>
</dbReference>
<keyword evidence="4" id="KW-0411">Iron-sulfur</keyword>
<dbReference type="SFLD" id="SFLDS00029">
    <property type="entry name" value="Radical_SAM"/>
    <property type="match status" value="1"/>
</dbReference>
<evidence type="ECO:0000256" key="2">
    <source>
        <dbReference type="ARBA" id="ARBA00022723"/>
    </source>
</evidence>
<dbReference type="PROSITE" id="PS51918">
    <property type="entry name" value="RADICAL_SAM"/>
    <property type="match status" value="1"/>
</dbReference>
<dbReference type="Pfam" id="PF13186">
    <property type="entry name" value="SPASM"/>
    <property type="match status" value="1"/>
</dbReference>
<proteinExistence type="predicted"/>
<evidence type="ECO:0000313" key="6">
    <source>
        <dbReference type="EMBL" id="WYK00596.1"/>
    </source>
</evidence>
<evidence type="ECO:0000256" key="4">
    <source>
        <dbReference type="ARBA" id="ARBA00023014"/>
    </source>
</evidence>
<keyword evidence="7" id="KW-1185">Reference proteome</keyword>
<dbReference type="InterPro" id="IPR023885">
    <property type="entry name" value="4Fe4S-binding_SPASM_dom"/>
</dbReference>
<evidence type="ECO:0000256" key="3">
    <source>
        <dbReference type="ARBA" id="ARBA00023004"/>
    </source>
</evidence>
<dbReference type="InterPro" id="IPR058240">
    <property type="entry name" value="rSAM_sf"/>
</dbReference>
<dbReference type="CDD" id="cd01335">
    <property type="entry name" value="Radical_SAM"/>
    <property type="match status" value="1"/>
</dbReference>
<keyword evidence="1" id="KW-0949">S-adenosyl-L-methionine</keyword>
<keyword evidence="2" id="KW-0479">Metal-binding</keyword>
<name>A0AAQ3Y7P5_9ENTE</name>
<accession>A0AAQ3Y7P5</accession>
<dbReference type="Gene3D" id="1.10.10.1150">
    <property type="entry name" value="Coenzyme PQQ synthesis protein D (PqqD)"/>
    <property type="match status" value="1"/>
</dbReference>
<dbReference type="InterPro" id="IPR041881">
    <property type="entry name" value="PqqD_sf"/>
</dbReference>
<protein>
    <recommendedName>
        <fullName evidence="5">Radical SAM core domain-containing protein</fullName>
    </recommendedName>
</protein>
<dbReference type="PANTHER" id="PTHR11228">
    <property type="entry name" value="RADICAL SAM DOMAIN PROTEIN"/>
    <property type="match status" value="1"/>
</dbReference>
<reference evidence="6" key="1">
    <citation type="submission" date="2017-05" db="EMBL/GenBank/DDBJ databases">
        <authorList>
            <consortium name="The Broad Institute Genomics Platform"/>
            <consortium name="The Broad Institute Genomic Center for Infectious Diseases"/>
            <person name="Earl A."/>
            <person name="Manson A."/>
            <person name="Schwartman J."/>
            <person name="Gilmore M."/>
            <person name="Abouelleil A."/>
            <person name="Cao P."/>
            <person name="Chapman S."/>
            <person name="Cusick C."/>
            <person name="Shea T."/>
            <person name="Young S."/>
            <person name="Neafsey D."/>
            <person name="Nusbaum C."/>
            <person name="Birren B."/>
        </authorList>
    </citation>
    <scope>NUCLEOTIDE SEQUENCE</scope>
    <source>
        <strain evidence="6">7F3_DIV0205</strain>
    </source>
</reference>
<dbReference type="Pfam" id="PF04055">
    <property type="entry name" value="Radical_SAM"/>
    <property type="match status" value="1"/>
</dbReference>
<dbReference type="RefSeq" id="WP_086314118.1">
    <property type="nucleotide sequence ID" value="NZ_CP147244.1"/>
</dbReference>
<dbReference type="GO" id="GO:0051536">
    <property type="term" value="F:iron-sulfur cluster binding"/>
    <property type="evidence" value="ECO:0007669"/>
    <property type="project" value="UniProtKB-KW"/>
</dbReference>
<dbReference type="InterPro" id="IPR050377">
    <property type="entry name" value="Radical_SAM_PqqE_MftC-like"/>
</dbReference>
<dbReference type="AlphaFoldDB" id="A0AAQ3Y7P5"/>
<feature type="domain" description="Radical SAM core" evidence="5">
    <location>
        <begin position="103"/>
        <end position="313"/>
    </location>
</feature>
<dbReference type="EMBL" id="CP147244">
    <property type="protein sequence ID" value="WYK00596.1"/>
    <property type="molecule type" value="Genomic_DNA"/>
</dbReference>
<dbReference type="Proteomes" id="UP000194948">
    <property type="component" value="Chromosome"/>
</dbReference>
<gene>
    <name evidence="6" type="ORF">A5821_001694</name>
</gene>
<dbReference type="SFLD" id="SFLDG01386">
    <property type="entry name" value="main_SPASM_domain-containing"/>
    <property type="match status" value="1"/>
</dbReference>
<dbReference type="PANTHER" id="PTHR11228:SF7">
    <property type="entry name" value="PQQA PEPTIDE CYCLASE"/>
    <property type="match status" value="1"/>
</dbReference>
<dbReference type="GO" id="GO:0003824">
    <property type="term" value="F:catalytic activity"/>
    <property type="evidence" value="ECO:0007669"/>
    <property type="project" value="InterPro"/>
</dbReference>
<evidence type="ECO:0000313" key="7">
    <source>
        <dbReference type="Proteomes" id="UP000194948"/>
    </source>
</evidence>
<dbReference type="GO" id="GO:0046872">
    <property type="term" value="F:metal ion binding"/>
    <property type="evidence" value="ECO:0007669"/>
    <property type="project" value="UniProtKB-KW"/>
</dbReference>